<comment type="caution">
    <text evidence="19">The sequence shown here is derived from an EMBL/GenBank/DDBJ whole genome shotgun (WGS) entry which is preliminary data.</text>
</comment>
<evidence type="ECO:0000256" key="18">
    <source>
        <dbReference type="SAM" id="MobiDB-lite"/>
    </source>
</evidence>
<keyword evidence="14" id="KW-0131">Cell cycle</keyword>
<keyword evidence="20" id="KW-1185">Reference proteome</keyword>
<dbReference type="GO" id="GO:0051010">
    <property type="term" value="F:microtubule plus-end binding"/>
    <property type="evidence" value="ECO:0007669"/>
    <property type="project" value="TreeGrafter"/>
</dbReference>
<dbReference type="PANTHER" id="PTHR28017">
    <property type="entry name" value="DASH COMPLEX SUBUNIT DAD3"/>
    <property type="match status" value="1"/>
</dbReference>
<evidence type="ECO:0000313" key="20">
    <source>
        <dbReference type="Proteomes" id="UP001154252"/>
    </source>
</evidence>
<evidence type="ECO:0000256" key="7">
    <source>
        <dbReference type="ARBA" id="ARBA00022618"/>
    </source>
</evidence>
<evidence type="ECO:0000256" key="4">
    <source>
        <dbReference type="ARBA" id="ARBA00006277"/>
    </source>
</evidence>
<evidence type="ECO:0000256" key="16">
    <source>
        <dbReference type="ARBA" id="ARBA00044179"/>
    </source>
</evidence>
<dbReference type="GO" id="GO:0051301">
    <property type="term" value="P:cell division"/>
    <property type="evidence" value="ECO:0007669"/>
    <property type="project" value="UniProtKB-KW"/>
</dbReference>
<evidence type="ECO:0000256" key="5">
    <source>
        <dbReference type="ARBA" id="ARBA00022454"/>
    </source>
</evidence>
<keyword evidence="8" id="KW-0493">Microtubule</keyword>
<keyword evidence="15" id="KW-0137">Centromere</keyword>
<dbReference type="OrthoDB" id="2443965at2759"/>
<evidence type="ECO:0000256" key="13">
    <source>
        <dbReference type="ARBA" id="ARBA00023242"/>
    </source>
</evidence>
<evidence type="ECO:0000256" key="2">
    <source>
        <dbReference type="ARBA" id="ARBA00004186"/>
    </source>
</evidence>
<accession>A0A9W4KLF4</accession>
<reference evidence="19" key="1">
    <citation type="submission" date="2021-07" db="EMBL/GenBank/DDBJ databases">
        <authorList>
            <person name="Branca A.L. A."/>
        </authorList>
    </citation>
    <scope>NUCLEOTIDE SEQUENCE</scope>
</reference>
<keyword evidence="7" id="KW-0132">Cell division</keyword>
<evidence type="ECO:0000256" key="3">
    <source>
        <dbReference type="ARBA" id="ARBA00004629"/>
    </source>
</evidence>
<evidence type="ECO:0000256" key="6">
    <source>
        <dbReference type="ARBA" id="ARBA00022490"/>
    </source>
</evidence>
<dbReference type="GO" id="GO:0005874">
    <property type="term" value="C:microtubule"/>
    <property type="evidence" value="ECO:0007669"/>
    <property type="project" value="UniProtKB-KW"/>
</dbReference>
<keyword evidence="9" id="KW-0498">Mitosis</keyword>
<dbReference type="Pfam" id="PF08656">
    <property type="entry name" value="DASH_Dad3"/>
    <property type="match status" value="1"/>
</dbReference>
<comment type="subcellular location">
    <subcellularLocation>
        <location evidence="3">Chromosome</location>
        <location evidence="3">Centromere</location>
        <location evidence="3">Kinetochore</location>
    </subcellularLocation>
    <subcellularLocation>
        <location evidence="2">Cytoplasm</location>
        <location evidence="2">Cytoskeleton</location>
        <location evidence="2">Spindle</location>
    </subcellularLocation>
    <subcellularLocation>
        <location evidence="1">Nucleus</location>
    </subcellularLocation>
</comment>
<protein>
    <recommendedName>
        <fullName evidence="16">DASH complex subunit DAD3</fullName>
    </recommendedName>
    <alternativeName>
        <fullName evidence="17">Outer kinetochore protein DAD3</fullName>
    </alternativeName>
</protein>
<dbReference type="GO" id="GO:0072686">
    <property type="term" value="C:mitotic spindle"/>
    <property type="evidence" value="ECO:0007669"/>
    <property type="project" value="InterPro"/>
</dbReference>
<evidence type="ECO:0000256" key="15">
    <source>
        <dbReference type="ARBA" id="ARBA00023328"/>
    </source>
</evidence>
<sequence length="185" mass="20723">MSAFAPEDPDNGYSYAEVDAETSTPPISQSMGDADASHGRGHLNNPLLGSDNPLVSDLEQEVLEEYARLLRNINQVRGRRPCWPWSYLSGTISLQEKDTNNLSDKLADLAGSPASMPLDGLRLLERKTATVCTLLKASVYSIVLQQQIWNENEEQQQQQQNEDRHFQDHEYQHGGYEGDGDVTFQ</sequence>
<evidence type="ECO:0000256" key="10">
    <source>
        <dbReference type="ARBA" id="ARBA00022829"/>
    </source>
</evidence>
<dbReference type="InterPro" id="IPR013965">
    <property type="entry name" value="DASH_Dad3"/>
</dbReference>
<dbReference type="GO" id="GO:0042729">
    <property type="term" value="C:DASH complex"/>
    <property type="evidence" value="ECO:0007669"/>
    <property type="project" value="InterPro"/>
</dbReference>
<evidence type="ECO:0000313" key="19">
    <source>
        <dbReference type="EMBL" id="CAG8909263.1"/>
    </source>
</evidence>
<evidence type="ECO:0000256" key="8">
    <source>
        <dbReference type="ARBA" id="ARBA00022701"/>
    </source>
</evidence>
<evidence type="ECO:0000256" key="14">
    <source>
        <dbReference type="ARBA" id="ARBA00023306"/>
    </source>
</evidence>
<keyword evidence="12" id="KW-0206">Cytoskeleton</keyword>
<name>A0A9W4KLF4_9EURO</name>
<keyword evidence="6" id="KW-0963">Cytoplasm</keyword>
<feature type="region of interest" description="Disordered" evidence="18">
    <location>
        <begin position="1"/>
        <end position="48"/>
    </location>
</feature>
<dbReference type="AlphaFoldDB" id="A0A9W4KLF4"/>
<keyword evidence="11" id="KW-0995">Kinetochore</keyword>
<gene>
    <name evidence="19" type="ORF">PEGY_LOCUS10053</name>
</gene>
<feature type="compositionally biased region" description="Polar residues" evidence="18">
    <location>
        <begin position="21"/>
        <end position="31"/>
    </location>
</feature>
<proteinExistence type="inferred from homology"/>
<organism evidence="19 20">
    <name type="scientific">Penicillium egyptiacum</name>
    <dbReference type="NCBI Taxonomy" id="1303716"/>
    <lineage>
        <taxon>Eukaryota</taxon>
        <taxon>Fungi</taxon>
        <taxon>Dikarya</taxon>
        <taxon>Ascomycota</taxon>
        <taxon>Pezizomycotina</taxon>
        <taxon>Eurotiomycetes</taxon>
        <taxon>Eurotiomycetidae</taxon>
        <taxon>Eurotiales</taxon>
        <taxon>Aspergillaceae</taxon>
        <taxon>Penicillium</taxon>
    </lineage>
</organism>
<evidence type="ECO:0000256" key="11">
    <source>
        <dbReference type="ARBA" id="ARBA00022838"/>
    </source>
</evidence>
<dbReference type="PANTHER" id="PTHR28017:SF1">
    <property type="entry name" value="DASH COMPLEX SUBUNIT DAD3"/>
    <property type="match status" value="1"/>
</dbReference>
<keyword evidence="13" id="KW-0539">Nucleus</keyword>
<evidence type="ECO:0000256" key="1">
    <source>
        <dbReference type="ARBA" id="ARBA00004123"/>
    </source>
</evidence>
<dbReference type="Proteomes" id="UP001154252">
    <property type="component" value="Unassembled WGS sequence"/>
</dbReference>
<dbReference type="EMBL" id="CAJVRC010000898">
    <property type="protein sequence ID" value="CAG8909263.1"/>
    <property type="molecule type" value="Genomic_DNA"/>
</dbReference>
<keyword evidence="5" id="KW-0158">Chromosome</keyword>
<comment type="similarity">
    <text evidence="4">Belongs to the DASH complex DAD3 family.</text>
</comment>
<evidence type="ECO:0000256" key="12">
    <source>
        <dbReference type="ARBA" id="ARBA00023212"/>
    </source>
</evidence>
<evidence type="ECO:0000256" key="17">
    <source>
        <dbReference type="ARBA" id="ARBA00044305"/>
    </source>
</evidence>
<dbReference type="GO" id="GO:0008608">
    <property type="term" value="P:attachment of spindle microtubules to kinetochore"/>
    <property type="evidence" value="ECO:0007669"/>
    <property type="project" value="InterPro"/>
</dbReference>
<evidence type="ECO:0000256" key="9">
    <source>
        <dbReference type="ARBA" id="ARBA00022776"/>
    </source>
</evidence>
<keyword evidence="10" id="KW-0159">Chromosome partition</keyword>